<reference evidence="1 2" key="1">
    <citation type="journal article" date="2013" name="BMC Genomics">
        <title>Comparative genomics of Campylobacter concisus isolates reveals genetic diversity and provides insights into disease association.</title>
        <authorList>
            <person name="Deshpande N.P."/>
            <person name="Kaakoush N.O."/>
            <person name="Wilkins M.R."/>
            <person name="Mitchell H.M."/>
        </authorList>
    </citation>
    <scope>NUCLEOTIDE SEQUENCE [LARGE SCALE GENOMIC DNA]</scope>
    <source>
        <strain evidence="1 2">UNSWCS</strain>
    </source>
</reference>
<comment type="caution">
    <text evidence="1">The sequence shown here is derived from an EMBL/GenBank/DDBJ whole genome shotgun (WGS) entry which is preliminary data.</text>
</comment>
<gene>
    <name evidence="1" type="ORF">UNSWCS_1945</name>
</gene>
<sequence length="41" mass="4784">MDLHIFLRTLDYTHLIISKFSSFYLVNFAMAIFKQGIVSAM</sequence>
<dbReference type="RefSeq" id="WP_021087180.1">
    <property type="nucleotide sequence ID" value="NZ_ANNG01000007.1"/>
</dbReference>
<accession>U2FJ59</accession>
<dbReference type="AlphaFoldDB" id="U2FJ59"/>
<evidence type="ECO:0000313" key="2">
    <source>
        <dbReference type="Proteomes" id="UP000016620"/>
    </source>
</evidence>
<evidence type="ECO:0000313" key="1">
    <source>
        <dbReference type="EMBL" id="ERJ30355.1"/>
    </source>
</evidence>
<dbReference type="PATRIC" id="fig|1242968.3.peg.514"/>
<dbReference type="EMBL" id="ANNG01000007">
    <property type="protein sequence ID" value="ERJ30355.1"/>
    <property type="molecule type" value="Genomic_DNA"/>
</dbReference>
<dbReference type="Proteomes" id="UP000016620">
    <property type="component" value="Unassembled WGS sequence"/>
</dbReference>
<protein>
    <submittedName>
        <fullName evidence="1">Uncharacterized protein</fullName>
    </submittedName>
</protein>
<name>U2FJ59_9BACT</name>
<proteinExistence type="predicted"/>
<organism evidence="1 2">
    <name type="scientific">Campylobacter concisus UNSWCS</name>
    <dbReference type="NCBI Taxonomy" id="1242968"/>
    <lineage>
        <taxon>Bacteria</taxon>
        <taxon>Pseudomonadati</taxon>
        <taxon>Campylobacterota</taxon>
        <taxon>Epsilonproteobacteria</taxon>
        <taxon>Campylobacterales</taxon>
        <taxon>Campylobacteraceae</taxon>
        <taxon>Campylobacter</taxon>
    </lineage>
</organism>